<evidence type="ECO:0000256" key="3">
    <source>
        <dbReference type="ARBA" id="ARBA00022840"/>
    </source>
</evidence>
<dbReference type="InterPro" id="IPR003593">
    <property type="entry name" value="AAA+_ATPase"/>
</dbReference>
<dbReference type="InterPro" id="IPR047854">
    <property type="entry name" value="RFC_lid"/>
</dbReference>
<dbReference type="GO" id="GO:0006261">
    <property type="term" value="P:DNA-templated DNA replication"/>
    <property type="evidence" value="ECO:0007669"/>
    <property type="project" value="TreeGrafter"/>
</dbReference>
<dbReference type="Gene3D" id="3.40.50.300">
    <property type="entry name" value="P-loop containing nucleotide triphosphate hydrolases"/>
    <property type="match status" value="1"/>
</dbReference>
<dbReference type="InterPro" id="IPR000641">
    <property type="entry name" value="CbxX/CfxQ"/>
</dbReference>
<evidence type="ECO:0000256" key="1">
    <source>
        <dbReference type="ARBA" id="ARBA00022705"/>
    </source>
</evidence>
<accession>G5CSH1</accession>
<evidence type="ECO:0000313" key="5">
    <source>
        <dbReference type="EMBL" id="AEQ33015.1"/>
    </source>
</evidence>
<dbReference type="InterPro" id="IPR013748">
    <property type="entry name" value="Rep_factorC_C"/>
</dbReference>
<dbReference type="InterPro" id="IPR027417">
    <property type="entry name" value="P-loop_NTPase"/>
</dbReference>
<organism evidence="5">
    <name type="scientific">Megavirus chiliensis</name>
    <dbReference type="NCBI Taxonomy" id="1094892"/>
    <lineage>
        <taxon>Viruses</taxon>
        <taxon>Varidnaviria</taxon>
        <taxon>Bamfordvirae</taxon>
        <taxon>Nucleocytoviricota</taxon>
        <taxon>Megaviricetes</taxon>
        <taxon>Imitervirales</taxon>
        <taxon>Mimiviridae</taxon>
        <taxon>Megamimivirinae</taxon>
        <taxon>Megavirus</taxon>
        <taxon>Megavirus chilense</taxon>
    </lineage>
</organism>
<proteinExistence type="predicted"/>
<dbReference type="Gene3D" id="1.10.8.60">
    <property type="match status" value="1"/>
</dbReference>
<reference evidence="5" key="1">
    <citation type="journal article" date="2011" name="Proc. Natl. Acad. Sci. U.S.A.">
        <title>Distant Mimivirus relative with a larger genome highlights the fundamental features of Megaviridae.</title>
        <authorList>
            <person name="Arslan D."/>
            <person name="Legendre M."/>
            <person name="Seltzer V."/>
            <person name="Abergel C."/>
            <person name="Claverie J.M."/>
        </authorList>
    </citation>
    <scope>NUCLEOTIDE SEQUENCE [LARGE SCALE GENOMIC DNA]</scope>
</reference>
<keyword evidence="3" id="KW-0067">ATP-binding</keyword>
<dbReference type="CDD" id="cd00009">
    <property type="entry name" value="AAA"/>
    <property type="match status" value="1"/>
</dbReference>
<dbReference type="GeneID" id="11257486"/>
<dbReference type="SUPFAM" id="SSF52540">
    <property type="entry name" value="P-loop containing nucleoside triphosphate hydrolases"/>
    <property type="match status" value="1"/>
</dbReference>
<dbReference type="Pfam" id="PF00004">
    <property type="entry name" value="AAA"/>
    <property type="match status" value="1"/>
</dbReference>
<protein>
    <submittedName>
        <fullName evidence="5">Putative replication factor C small subunit</fullName>
    </submittedName>
</protein>
<dbReference type="Pfam" id="PF21960">
    <property type="entry name" value="RCF1-5-like_lid"/>
    <property type="match status" value="1"/>
</dbReference>
<dbReference type="GO" id="GO:0016887">
    <property type="term" value="F:ATP hydrolysis activity"/>
    <property type="evidence" value="ECO:0007669"/>
    <property type="project" value="InterPro"/>
</dbReference>
<dbReference type="InterPro" id="IPR008921">
    <property type="entry name" value="DNA_pol3_clamp-load_cplx_C"/>
</dbReference>
<dbReference type="InterPro" id="IPR050238">
    <property type="entry name" value="DNA_Rep/Repair_Clamp_Loader"/>
</dbReference>
<evidence type="ECO:0000259" key="4">
    <source>
        <dbReference type="SMART" id="SM00382"/>
    </source>
</evidence>
<dbReference type="Pfam" id="PF08542">
    <property type="entry name" value="Rep_fac_C"/>
    <property type="match status" value="1"/>
</dbReference>
<dbReference type="PRINTS" id="PR00819">
    <property type="entry name" value="CBXCFQXSUPER"/>
</dbReference>
<keyword evidence="1" id="KW-0235">DNA replication</keyword>
<keyword evidence="2" id="KW-0547">Nucleotide-binding</keyword>
<dbReference type="OrthoDB" id="4962at10239"/>
<dbReference type="PANTHER" id="PTHR11669:SF5">
    <property type="entry name" value="REPLICATION FACTOR C SUBUNIT 2"/>
    <property type="match status" value="1"/>
</dbReference>
<dbReference type="EMBL" id="JN258408">
    <property type="protein sequence ID" value="AEQ33015.1"/>
    <property type="molecule type" value="Genomic_DNA"/>
</dbReference>
<dbReference type="Gene3D" id="1.20.272.10">
    <property type="match status" value="1"/>
</dbReference>
<dbReference type="SUPFAM" id="SSF48019">
    <property type="entry name" value="post-AAA+ oligomerization domain-like"/>
    <property type="match status" value="1"/>
</dbReference>
<dbReference type="InterPro" id="IPR003959">
    <property type="entry name" value="ATPase_AAA_core"/>
</dbReference>
<gene>
    <name evidence="5" type="primary">mg498</name>
</gene>
<dbReference type="GO" id="GO:0005524">
    <property type="term" value="F:ATP binding"/>
    <property type="evidence" value="ECO:0007669"/>
    <property type="project" value="UniProtKB-KW"/>
</dbReference>
<dbReference type="PANTHER" id="PTHR11669">
    <property type="entry name" value="REPLICATION FACTOR C / DNA POLYMERASE III GAMMA-TAU SUBUNIT"/>
    <property type="match status" value="1"/>
</dbReference>
<dbReference type="CDD" id="cd18140">
    <property type="entry name" value="HLD_clamp_RFC"/>
    <property type="match status" value="1"/>
</dbReference>
<dbReference type="GO" id="GO:0003677">
    <property type="term" value="F:DNA binding"/>
    <property type="evidence" value="ECO:0007669"/>
    <property type="project" value="InterPro"/>
</dbReference>
<dbReference type="GO" id="GO:0003689">
    <property type="term" value="F:DNA clamp loader activity"/>
    <property type="evidence" value="ECO:0007669"/>
    <property type="project" value="TreeGrafter"/>
</dbReference>
<feature type="domain" description="AAA+ ATPase" evidence="4">
    <location>
        <begin position="41"/>
        <end position="165"/>
    </location>
</feature>
<dbReference type="SMART" id="SM00382">
    <property type="entry name" value="AAA"/>
    <property type="match status" value="1"/>
</dbReference>
<evidence type="ECO:0000256" key="2">
    <source>
        <dbReference type="ARBA" id="ARBA00022741"/>
    </source>
</evidence>
<dbReference type="RefSeq" id="YP_004894549.1">
    <property type="nucleotide sequence ID" value="NC_016072.1"/>
</dbReference>
<dbReference type="KEGG" id="vg:11257486"/>
<name>G5CSH1_9VIRU</name>
<dbReference type="GO" id="GO:0006281">
    <property type="term" value="P:DNA repair"/>
    <property type="evidence" value="ECO:0007669"/>
    <property type="project" value="TreeGrafter"/>
</dbReference>
<sequence>MALIMETSIPWIEKYRPSTIDEIIFDVNIRKQINIFLEDKDNVHLIFTGPPGIGKTSTARCIAKTMLGNHMNTGYLEINAAEDRGVRSMSNRIPPFCKKVVDFNMSKIILLDEADIMTSKCQFDINNMIKEFGKRTKFIFTCNDSTKIIEDLQSVCRILRFKKLTNQQICSYLSKICDKENVEFDKPGLETICYISYGDMRKSINDLQKTAFTYQKITKKTVLKICRVPDPEEIKKIIELCLQGDLINADAEMNSIIKLDYCYFDIVSSFVFVLTSYDLEHSIKLKLIDIVNKTKINVSKGLHSKLQLSGMLCRIIREYSTYINQ</sequence>